<feature type="compositionally biased region" description="Polar residues" evidence="9">
    <location>
        <begin position="15"/>
        <end position="24"/>
    </location>
</feature>
<dbReference type="PROSITE" id="PS50867">
    <property type="entry name" value="PRE_SET"/>
    <property type="match status" value="1"/>
</dbReference>
<dbReference type="InterPro" id="IPR003105">
    <property type="entry name" value="SRA_YDG"/>
</dbReference>
<sequence>MRPMLNPELAGLLESGTQGSNATTTEDEMVMRRNPSHCRVSAVKNPTSIDNKKESLKKSSSKSQSKSCSSRKRNRSEESLNKSEEVAKTEEVDHSVVQQEVVARRTVGETLHMFQIIYRKLLQKEESPLKEPRHGLRVVLMAYRLFKEKNPGLDDRKYLGNVPGIQIGDEFHFRAECLLTGLHRQMSATIDFMRHDGMNVAVSIVVYGSYASFIKSLDNLVFPGTGVSSEDQKLMLGNLALKNSIDAKNPVRVIRGIKGTQPNGTAKSKFKKVVKYVYDGLYSVEKFTREKGKHGHYIFLFHLSRLPGQPELGMQRIKNMSVSSALSGQCVEDISYGEEKIATNGSKQINSTTTEDELVMRQYLSCCRVSAVKNTTSLHNKKEKLKKSSSKNQSKCCSSRKRKRSEESLNKGEEVAKTEEVDRGVVQQEVVARRTVRETLHMFQIIYRKLLQKEESRLKEPGHGMRVVLMAYKLFKEKNPGLDDKKYLGNVPGIQIGDEFHFRAECLLTGLHRQMPGTIDFMRHDGINVAVSIVAYGSYASFIKSIDNLVFPGAGLTSEDQKLMLGNLALKNSIDVKNPVRVIWGIKGSQPDATAKSKHKKVVNYVYDGLYSVEKFTREKGKHGHYIFLFHLSRLPGQPELGMRRVKNLSISSALSGQCIEDISHGKEKIPINVVNTIDDQLPPPFKYTTKIIYPADFHPNPPSGCDCVNGCSDSEKCACAIKNGGEIPFNYSGAIVQAKRLVFECGPSCKCPPTCHNRVSQHGIKFPLEIFKTETMGWGVRSLTSIPSGSFICEYTGELLEDEQAQKRSTDEYLFAIGNNYHDESLWEGLCTFIPDLQKNDSDDDVEDGGFTLDASLYGNVGKFINHHCTPNLYAQNVLYDHDDKSKPHIMLFAAQNIPPLQELTYHYNYTIDSVQDSNGNIKTKDCYCGSIECTGRLY</sequence>
<organism evidence="14 15">
    <name type="scientific">Dioscorea zingiberensis</name>
    <dbReference type="NCBI Taxonomy" id="325984"/>
    <lineage>
        <taxon>Eukaryota</taxon>
        <taxon>Viridiplantae</taxon>
        <taxon>Streptophyta</taxon>
        <taxon>Embryophyta</taxon>
        <taxon>Tracheophyta</taxon>
        <taxon>Spermatophyta</taxon>
        <taxon>Magnoliopsida</taxon>
        <taxon>Liliopsida</taxon>
        <taxon>Dioscoreales</taxon>
        <taxon>Dioscoreaceae</taxon>
        <taxon>Dioscorea</taxon>
    </lineage>
</organism>
<dbReference type="EMBL" id="JAGGNH010000007">
    <property type="protein sequence ID" value="KAJ0968279.1"/>
    <property type="molecule type" value="Genomic_DNA"/>
</dbReference>
<dbReference type="SUPFAM" id="SSF82199">
    <property type="entry name" value="SET domain"/>
    <property type="match status" value="1"/>
</dbReference>
<gene>
    <name evidence="14" type="ORF">J5N97_025196</name>
</gene>
<feature type="compositionally biased region" description="Basic residues" evidence="9">
    <location>
        <begin position="379"/>
        <end position="389"/>
    </location>
</feature>
<dbReference type="GO" id="GO:0005634">
    <property type="term" value="C:nucleus"/>
    <property type="evidence" value="ECO:0007669"/>
    <property type="project" value="UniProtKB-SubCell"/>
</dbReference>
<dbReference type="InterPro" id="IPR036987">
    <property type="entry name" value="SRA-YDG_sf"/>
</dbReference>
<dbReference type="InterPro" id="IPR003616">
    <property type="entry name" value="Post-SET_dom"/>
</dbReference>
<keyword evidence="6" id="KW-0156">Chromatin regulator</keyword>
<dbReference type="Pfam" id="PF02182">
    <property type="entry name" value="SAD_SRA"/>
    <property type="match status" value="2"/>
</dbReference>
<comment type="subcellular location">
    <subcellularLocation>
        <location evidence="1">Chromosome</location>
    </subcellularLocation>
    <subcellularLocation>
        <location evidence="8">Nucleus</location>
    </subcellularLocation>
</comment>
<dbReference type="PROSITE" id="PS51015">
    <property type="entry name" value="YDG"/>
    <property type="match status" value="2"/>
</dbReference>
<feature type="domain" description="Pre-SET" evidence="11">
    <location>
        <begin position="704"/>
        <end position="764"/>
    </location>
</feature>
<dbReference type="InterPro" id="IPR007728">
    <property type="entry name" value="Pre-SET_dom"/>
</dbReference>
<dbReference type="InterPro" id="IPR015947">
    <property type="entry name" value="PUA-like_sf"/>
</dbReference>
<feature type="compositionally biased region" description="Basic and acidic residues" evidence="9">
    <location>
        <begin position="404"/>
        <end position="415"/>
    </location>
</feature>
<evidence type="ECO:0000256" key="5">
    <source>
        <dbReference type="ARBA" id="ARBA00022691"/>
    </source>
</evidence>
<dbReference type="PROSITE" id="PS50280">
    <property type="entry name" value="SET"/>
    <property type="match status" value="1"/>
</dbReference>
<evidence type="ECO:0000256" key="3">
    <source>
        <dbReference type="ARBA" id="ARBA00022603"/>
    </source>
</evidence>
<dbReference type="Pfam" id="PF00856">
    <property type="entry name" value="SET"/>
    <property type="match status" value="1"/>
</dbReference>
<name>A0A9D5C8V3_9LILI</name>
<keyword evidence="5" id="KW-0949">S-adenosyl-L-methionine</keyword>
<keyword evidence="2" id="KW-0158">Chromosome</keyword>
<comment type="caution">
    <text evidence="14">The sequence shown here is derived from an EMBL/GenBank/DDBJ whole genome shotgun (WGS) entry which is preliminary data.</text>
</comment>
<accession>A0A9D5C8V3</accession>
<dbReference type="Gene3D" id="2.170.270.10">
    <property type="entry name" value="SET domain"/>
    <property type="match status" value="1"/>
</dbReference>
<dbReference type="InterPro" id="IPR001214">
    <property type="entry name" value="SET_dom"/>
</dbReference>
<evidence type="ECO:0000256" key="9">
    <source>
        <dbReference type="SAM" id="MobiDB-lite"/>
    </source>
</evidence>
<evidence type="ECO:0000256" key="7">
    <source>
        <dbReference type="ARBA" id="ARBA00023242"/>
    </source>
</evidence>
<dbReference type="SMART" id="SM00468">
    <property type="entry name" value="PreSET"/>
    <property type="match status" value="1"/>
</dbReference>
<feature type="compositionally biased region" description="Basic and acidic residues" evidence="9">
    <location>
        <begin position="75"/>
        <end position="93"/>
    </location>
</feature>
<reference evidence="14" key="2">
    <citation type="journal article" date="2022" name="Hortic Res">
        <title>The genome of Dioscorea zingiberensis sheds light on the biosynthesis, origin and evolution of the medicinally important diosgenin saponins.</title>
        <authorList>
            <person name="Li Y."/>
            <person name="Tan C."/>
            <person name="Li Z."/>
            <person name="Guo J."/>
            <person name="Li S."/>
            <person name="Chen X."/>
            <person name="Wang C."/>
            <person name="Dai X."/>
            <person name="Yang H."/>
            <person name="Song W."/>
            <person name="Hou L."/>
            <person name="Xu J."/>
            <person name="Tong Z."/>
            <person name="Xu A."/>
            <person name="Yuan X."/>
            <person name="Wang W."/>
            <person name="Yang Q."/>
            <person name="Chen L."/>
            <person name="Sun Z."/>
            <person name="Wang K."/>
            <person name="Pan B."/>
            <person name="Chen J."/>
            <person name="Bao Y."/>
            <person name="Liu F."/>
            <person name="Qi X."/>
            <person name="Gang D.R."/>
            <person name="Wen J."/>
            <person name="Li J."/>
        </authorList>
    </citation>
    <scope>NUCLEOTIDE SEQUENCE</scope>
    <source>
        <strain evidence="14">Dzin_1.0</strain>
    </source>
</reference>
<dbReference type="SMART" id="SM00466">
    <property type="entry name" value="SRA"/>
    <property type="match status" value="2"/>
</dbReference>
<keyword evidence="15" id="KW-1185">Reference proteome</keyword>
<feature type="region of interest" description="Disordered" evidence="9">
    <location>
        <begin position="378"/>
        <end position="415"/>
    </location>
</feature>
<evidence type="ECO:0000259" key="12">
    <source>
        <dbReference type="PROSITE" id="PS50868"/>
    </source>
</evidence>
<evidence type="ECO:0000256" key="1">
    <source>
        <dbReference type="ARBA" id="ARBA00004286"/>
    </source>
</evidence>
<dbReference type="GO" id="GO:0003690">
    <property type="term" value="F:double-stranded DNA binding"/>
    <property type="evidence" value="ECO:0007669"/>
    <property type="project" value="TreeGrafter"/>
</dbReference>
<dbReference type="InterPro" id="IPR025794">
    <property type="entry name" value="H3-K9-MeTrfase_plant"/>
</dbReference>
<feature type="domain" description="SET" evidence="10">
    <location>
        <begin position="767"/>
        <end position="910"/>
    </location>
</feature>
<evidence type="ECO:0000256" key="2">
    <source>
        <dbReference type="ARBA" id="ARBA00022454"/>
    </source>
</evidence>
<keyword evidence="3" id="KW-0489">Methyltransferase</keyword>
<keyword evidence="7 8" id="KW-0539">Nucleus</keyword>
<dbReference type="AlphaFoldDB" id="A0A9D5C8V3"/>
<keyword evidence="4" id="KW-0808">Transferase</keyword>
<dbReference type="Proteomes" id="UP001085076">
    <property type="component" value="Miscellaneous, Linkage group lg07"/>
</dbReference>
<dbReference type="GO" id="GO:0005694">
    <property type="term" value="C:chromosome"/>
    <property type="evidence" value="ECO:0007669"/>
    <property type="project" value="UniProtKB-SubCell"/>
</dbReference>
<proteinExistence type="predicted"/>
<evidence type="ECO:0000256" key="4">
    <source>
        <dbReference type="ARBA" id="ARBA00022679"/>
    </source>
</evidence>
<evidence type="ECO:0000259" key="13">
    <source>
        <dbReference type="PROSITE" id="PS51015"/>
    </source>
</evidence>
<evidence type="ECO:0000259" key="11">
    <source>
        <dbReference type="PROSITE" id="PS50867"/>
    </source>
</evidence>
<dbReference type="SUPFAM" id="SSF88697">
    <property type="entry name" value="PUA domain-like"/>
    <property type="match status" value="2"/>
</dbReference>
<feature type="domain" description="YDG" evidence="13">
    <location>
        <begin position="160"/>
        <end position="305"/>
    </location>
</feature>
<feature type="region of interest" description="Disordered" evidence="9">
    <location>
        <begin position="1"/>
        <end position="93"/>
    </location>
</feature>
<dbReference type="PANTHER" id="PTHR45660">
    <property type="entry name" value="HISTONE-LYSINE N-METHYLTRANSFERASE SETMAR"/>
    <property type="match status" value="1"/>
</dbReference>
<dbReference type="Gene3D" id="2.30.280.10">
    <property type="entry name" value="SRA-YDG"/>
    <property type="match status" value="2"/>
</dbReference>
<evidence type="ECO:0000313" key="14">
    <source>
        <dbReference type="EMBL" id="KAJ0968279.1"/>
    </source>
</evidence>
<feature type="domain" description="Post-SET" evidence="12">
    <location>
        <begin position="924"/>
        <end position="940"/>
    </location>
</feature>
<dbReference type="InterPro" id="IPR051357">
    <property type="entry name" value="H3K9_HMTase_SUVAR3-9"/>
</dbReference>
<dbReference type="PROSITE" id="PS50868">
    <property type="entry name" value="POST_SET"/>
    <property type="match status" value="1"/>
</dbReference>
<dbReference type="Pfam" id="PF05033">
    <property type="entry name" value="Pre-SET"/>
    <property type="match status" value="1"/>
</dbReference>
<dbReference type="GO" id="GO:0008270">
    <property type="term" value="F:zinc ion binding"/>
    <property type="evidence" value="ECO:0007669"/>
    <property type="project" value="InterPro"/>
</dbReference>
<dbReference type="OrthoDB" id="5792673at2759"/>
<evidence type="ECO:0000259" key="10">
    <source>
        <dbReference type="PROSITE" id="PS50280"/>
    </source>
</evidence>
<protein>
    <submittedName>
        <fullName evidence="14">Uncharacterized protein</fullName>
    </submittedName>
</protein>
<dbReference type="GO" id="GO:0032259">
    <property type="term" value="P:methylation"/>
    <property type="evidence" value="ECO:0007669"/>
    <property type="project" value="UniProtKB-KW"/>
</dbReference>
<evidence type="ECO:0000313" key="15">
    <source>
        <dbReference type="Proteomes" id="UP001085076"/>
    </source>
</evidence>
<dbReference type="GO" id="GO:0042054">
    <property type="term" value="F:histone methyltransferase activity"/>
    <property type="evidence" value="ECO:0007669"/>
    <property type="project" value="InterPro"/>
</dbReference>
<dbReference type="SMART" id="SM00317">
    <property type="entry name" value="SET"/>
    <property type="match status" value="1"/>
</dbReference>
<dbReference type="PROSITE" id="PS51575">
    <property type="entry name" value="SAM_MT43_SUVAR39_2"/>
    <property type="match status" value="1"/>
</dbReference>
<feature type="domain" description="YDG" evidence="13">
    <location>
        <begin position="489"/>
        <end position="634"/>
    </location>
</feature>
<reference evidence="14" key="1">
    <citation type="submission" date="2021-03" db="EMBL/GenBank/DDBJ databases">
        <authorList>
            <person name="Li Z."/>
            <person name="Yang C."/>
        </authorList>
    </citation>
    <scope>NUCLEOTIDE SEQUENCE</scope>
    <source>
        <strain evidence="14">Dzin_1.0</strain>
        <tissue evidence="14">Leaf</tissue>
    </source>
</reference>
<evidence type="ECO:0000256" key="8">
    <source>
        <dbReference type="PROSITE-ProRule" id="PRU00358"/>
    </source>
</evidence>
<dbReference type="PANTHER" id="PTHR45660:SF46">
    <property type="entry name" value="HISTONE-LYSINE N-METHYLTRANSFERASE, H3 LYSINE-9 SPECIFIC SUVH6"/>
    <property type="match status" value="1"/>
</dbReference>
<evidence type="ECO:0000256" key="6">
    <source>
        <dbReference type="ARBA" id="ARBA00022853"/>
    </source>
</evidence>
<dbReference type="InterPro" id="IPR046341">
    <property type="entry name" value="SET_dom_sf"/>
</dbReference>